<evidence type="ECO:0000256" key="1">
    <source>
        <dbReference type="ARBA" id="ARBA00009995"/>
    </source>
</evidence>
<protein>
    <recommendedName>
        <fullName evidence="4">Glycosyltransferase</fullName>
        <ecNumber evidence="4">2.4.1.-</ecNumber>
    </recommendedName>
</protein>
<reference evidence="5" key="1">
    <citation type="submission" date="2020-07" db="EMBL/GenBank/DDBJ databases">
        <title>Genome sequence and genetic diversity analysis of an under-domesticated orphan crop, white fonio (Digitaria exilis).</title>
        <authorList>
            <person name="Bennetzen J.L."/>
            <person name="Chen S."/>
            <person name="Ma X."/>
            <person name="Wang X."/>
            <person name="Yssel A.E.J."/>
            <person name="Chaluvadi S.R."/>
            <person name="Johnson M."/>
            <person name="Gangashetty P."/>
            <person name="Hamidou F."/>
            <person name="Sanogo M.D."/>
            <person name="Zwaenepoel A."/>
            <person name="Wallace J."/>
            <person name="Van De Peer Y."/>
            <person name="Van Deynze A."/>
        </authorList>
    </citation>
    <scope>NUCLEOTIDE SEQUENCE</scope>
    <source>
        <tissue evidence="5">Leaves</tissue>
    </source>
</reference>
<evidence type="ECO:0000256" key="4">
    <source>
        <dbReference type="RuleBase" id="RU362057"/>
    </source>
</evidence>
<name>A0A835A394_9POAL</name>
<keyword evidence="6" id="KW-1185">Reference proteome</keyword>
<dbReference type="PROSITE" id="PS00375">
    <property type="entry name" value="UDPGT"/>
    <property type="match status" value="1"/>
</dbReference>
<gene>
    <name evidence="5" type="ORF">HU200_065035</name>
</gene>
<evidence type="ECO:0000256" key="3">
    <source>
        <dbReference type="RuleBase" id="RU003718"/>
    </source>
</evidence>
<dbReference type="FunFam" id="3.40.50.2000:FF:000107">
    <property type="entry name" value="Glycosyltransferase"/>
    <property type="match status" value="1"/>
</dbReference>
<comment type="caution">
    <text evidence="5">The sequence shown here is derived from an EMBL/GenBank/DDBJ whole genome shotgun (WGS) entry which is preliminary data.</text>
</comment>
<dbReference type="Pfam" id="PF00201">
    <property type="entry name" value="UDPGT"/>
    <property type="match status" value="1"/>
</dbReference>
<dbReference type="CDD" id="cd03784">
    <property type="entry name" value="GT1_Gtf-like"/>
    <property type="match status" value="1"/>
</dbReference>
<comment type="similarity">
    <text evidence="1 3">Belongs to the UDP-glycosyltransferase family.</text>
</comment>
<sequence>MASAAPASFPSNEASDAHAARLPHVVIFPFMAKGHTIPLTQLAHLLRRRQLATVTFFATPGNAAFVRAALSGADDVAVVELPFPDHRPIIPGVPPGAECAEALDNSLSSFPAFVEATSLLRPRFKEALATVVPHVSVVVADAFLYWAHAAAAALGVPTLAFFALNMAAHVMREVWLRDNPAAALVGDEDDDAVFAVPEFPDVRVSLAEIPIPYDEPDQTALAAIREMDRKLGKAIADSHGFVVNTFDAMEHRYIEHWNRHVGPPRAWPVGPLCLARPSPTTPAEATAVCMRWLDDKVAAGRGVLYVALGTMMAVAGAQLTEVADGLERSGLDFLWAVRPADADLCACFEERVRGRGMVVRDWVDQFAILRHGGVRGFLSHGGWNSVAESVSAGVPMAVWPMGVEQPLNTKLVVDELRIGIRVVAPAKRGTLVVVKGDDIARVAKELMTGEMGAEAARNVADLGAKARVAMDEGGSSWRALEEMIGGLGQPA</sequence>
<dbReference type="Gene3D" id="3.40.50.2000">
    <property type="entry name" value="Glycogen Phosphorylase B"/>
    <property type="match status" value="2"/>
</dbReference>
<dbReference type="InterPro" id="IPR035595">
    <property type="entry name" value="UDP_glycos_trans_CS"/>
</dbReference>
<dbReference type="PANTHER" id="PTHR48047">
    <property type="entry name" value="GLYCOSYLTRANSFERASE"/>
    <property type="match status" value="1"/>
</dbReference>
<proteinExistence type="inferred from homology"/>
<organism evidence="5 6">
    <name type="scientific">Digitaria exilis</name>
    <dbReference type="NCBI Taxonomy" id="1010633"/>
    <lineage>
        <taxon>Eukaryota</taxon>
        <taxon>Viridiplantae</taxon>
        <taxon>Streptophyta</taxon>
        <taxon>Embryophyta</taxon>
        <taxon>Tracheophyta</taxon>
        <taxon>Spermatophyta</taxon>
        <taxon>Magnoliopsida</taxon>
        <taxon>Liliopsida</taxon>
        <taxon>Poales</taxon>
        <taxon>Poaceae</taxon>
        <taxon>PACMAD clade</taxon>
        <taxon>Panicoideae</taxon>
        <taxon>Panicodae</taxon>
        <taxon>Paniceae</taxon>
        <taxon>Anthephorinae</taxon>
        <taxon>Digitaria</taxon>
    </lineage>
</organism>
<evidence type="ECO:0000313" key="6">
    <source>
        <dbReference type="Proteomes" id="UP000636709"/>
    </source>
</evidence>
<dbReference type="EMBL" id="JACEFO010002821">
    <property type="protein sequence ID" value="KAF8648000.1"/>
    <property type="molecule type" value="Genomic_DNA"/>
</dbReference>
<dbReference type="PANTHER" id="PTHR48047:SF43">
    <property type="entry name" value="OS09G0379400 PROTEIN"/>
    <property type="match status" value="1"/>
</dbReference>
<dbReference type="Proteomes" id="UP000636709">
    <property type="component" value="Unassembled WGS sequence"/>
</dbReference>
<evidence type="ECO:0000313" key="5">
    <source>
        <dbReference type="EMBL" id="KAF8648000.1"/>
    </source>
</evidence>
<dbReference type="GO" id="GO:0035251">
    <property type="term" value="F:UDP-glucosyltransferase activity"/>
    <property type="evidence" value="ECO:0007669"/>
    <property type="project" value="TreeGrafter"/>
</dbReference>
<accession>A0A835A394</accession>
<keyword evidence="2 3" id="KW-0808">Transferase</keyword>
<dbReference type="OrthoDB" id="5835829at2759"/>
<dbReference type="InterPro" id="IPR002213">
    <property type="entry name" value="UDP_glucos_trans"/>
</dbReference>
<evidence type="ECO:0000256" key="2">
    <source>
        <dbReference type="ARBA" id="ARBA00022679"/>
    </source>
</evidence>
<dbReference type="EC" id="2.4.1.-" evidence="4"/>
<keyword evidence="3" id="KW-0328">Glycosyltransferase</keyword>
<dbReference type="AlphaFoldDB" id="A0A835A394"/>
<dbReference type="SUPFAM" id="SSF53756">
    <property type="entry name" value="UDP-Glycosyltransferase/glycogen phosphorylase"/>
    <property type="match status" value="1"/>
</dbReference>